<evidence type="ECO:0000313" key="2">
    <source>
        <dbReference type="Proteomes" id="UP000596092"/>
    </source>
</evidence>
<evidence type="ECO:0000313" key="1">
    <source>
        <dbReference type="EMBL" id="QQG66044.1"/>
    </source>
</evidence>
<gene>
    <name evidence="1" type="ORF">HP555_09265</name>
</gene>
<dbReference type="Proteomes" id="UP000596092">
    <property type="component" value="Chromosome"/>
</dbReference>
<dbReference type="RefSeq" id="WP_199261802.1">
    <property type="nucleotide sequence ID" value="NZ_CP054140.1"/>
</dbReference>
<proteinExistence type="predicted"/>
<name>A0A7T5VDS2_9BACT</name>
<dbReference type="AlphaFoldDB" id="A0A7T5VDS2"/>
<protein>
    <submittedName>
        <fullName evidence="1">Uncharacterized protein</fullName>
    </submittedName>
</protein>
<reference evidence="1 2" key="1">
    <citation type="submission" date="2020-05" db="EMBL/GenBank/DDBJ databases">
        <title>Complete genome of Desulfobulbus oligotrophicus.</title>
        <authorList>
            <person name="Podar M."/>
        </authorList>
    </citation>
    <scope>NUCLEOTIDE SEQUENCE [LARGE SCALE GENOMIC DNA]</scope>
    <source>
        <strain evidence="1 2">Prop6</strain>
    </source>
</reference>
<organism evidence="1 2">
    <name type="scientific">Desulfobulbus oligotrophicus</name>
    <dbReference type="NCBI Taxonomy" id="1909699"/>
    <lineage>
        <taxon>Bacteria</taxon>
        <taxon>Pseudomonadati</taxon>
        <taxon>Thermodesulfobacteriota</taxon>
        <taxon>Desulfobulbia</taxon>
        <taxon>Desulfobulbales</taxon>
        <taxon>Desulfobulbaceae</taxon>
        <taxon>Desulfobulbus</taxon>
    </lineage>
</organism>
<sequence>MSSLPHLFLTPEFPGIDITGAVRIIVPFPGILINDCSALTILSHDRQGF</sequence>
<keyword evidence="2" id="KW-1185">Reference proteome</keyword>
<dbReference type="EMBL" id="CP054140">
    <property type="protein sequence ID" value="QQG66044.1"/>
    <property type="molecule type" value="Genomic_DNA"/>
</dbReference>
<dbReference type="KEGG" id="dog:HP555_09265"/>
<accession>A0A7T5VDS2</accession>